<evidence type="ECO:0000313" key="2">
    <source>
        <dbReference type="EMBL" id="MER9406420.1"/>
    </source>
</evidence>
<organism evidence="2 3">
    <name type="scientific">Mesorhizobium caraganae</name>
    <dbReference type="NCBI Taxonomy" id="483206"/>
    <lineage>
        <taxon>Bacteria</taxon>
        <taxon>Pseudomonadati</taxon>
        <taxon>Pseudomonadota</taxon>
        <taxon>Alphaproteobacteria</taxon>
        <taxon>Hyphomicrobiales</taxon>
        <taxon>Phyllobacteriaceae</taxon>
        <taxon>Mesorhizobium</taxon>
    </lineage>
</organism>
<accession>A0ABV1Z337</accession>
<dbReference type="InterPro" id="IPR018711">
    <property type="entry name" value="NAGPA"/>
</dbReference>
<keyword evidence="2" id="KW-0326">Glycosidase</keyword>
<keyword evidence="2" id="KW-0378">Hydrolase</keyword>
<dbReference type="EMBL" id="JAMYQB010000017">
    <property type="protein sequence ID" value="MER9406420.1"/>
    <property type="molecule type" value="Genomic_DNA"/>
</dbReference>
<feature type="domain" description="Phosphodiester glycosidase" evidence="1">
    <location>
        <begin position="97"/>
        <end position="241"/>
    </location>
</feature>
<reference evidence="2 3" key="1">
    <citation type="journal article" date="2024" name="Proc. Natl. Acad. Sci. U.S.A.">
        <title>The evolutionary genomics of adaptation to stress in wild rhizobium bacteria.</title>
        <authorList>
            <person name="Kehlet-Delgado H."/>
            <person name="Montoya A.P."/>
            <person name="Jensen K.T."/>
            <person name="Wendlandt C.E."/>
            <person name="Dexheimer C."/>
            <person name="Roberts M."/>
            <person name="Torres Martinez L."/>
            <person name="Friesen M.L."/>
            <person name="Griffitts J.S."/>
            <person name="Porter S.S."/>
        </authorList>
    </citation>
    <scope>NUCLEOTIDE SEQUENCE [LARGE SCALE GENOMIC DNA]</scope>
    <source>
        <strain evidence="2 3">M0641</strain>
    </source>
</reference>
<proteinExistence type="predicted"/>
<dbReference type="Proteomes" id="UP001433071">
    <property type="component" value="Unassembled WGS sequence"/>
</dbReference>
<dbReference type="RefSeq" id="WP_352559769.1">
    <property type="nucleotide sequence ID" value="NZ_JAMYQB010000017.1"/>
</dbReference>
<name>A0ABV1Z337_9HYPH</name>
<sequence length="270" mass="28545">MMKKRHGAALLIAILVAATAIIWWPRRPEPPPPLVVGGELPAPCRNVAFEAVTYVVCEIDLRANSIEVLHAGANGKPFGSLEAFGKATAGEGRPVLLAMNGGMYHEDLSPVGLLIENGNEKSPLNVADGEGNFFLKPNGVFLLGKDGKAAIMESSAYAAAKPDVAFATQSGPVLVIDRQIHPRFEPNGTSRYIRNGVGVRDENTVALAISRSEVSFGSFARLFRDALGCRNALFLDGAVSALSDGKRMIVGGKYPAGPIILVSAKKPATE</sequence>
<keyword evidence="3" id="KW-1185">Reference proteome</keyword>
<comment type="caution">
    <text evidence="2">The sequence shown here is derived from an EMBL/GenBank/DDBJ whole genome shotgun (WGS) entry which is preliminary data.</text>
</comment>
<protein>
    <submittedName>
        <fullName evidence="2">Phosphodiester glycosidase family protein</fullName>
    </submittedName>
</protein>
<dbReference type="Pfam" id="PF09992">
    <property type="entry name" value="NAGPA"/>
    <property type="match status" value="1"/>
</dbReference>
<gene>
    <name evidence="2" type="ORF">NKI36_20515</name>
</gene>
<evidence type="ECO:0000313" key="3">
    <source>
        <dbReference type="Proteomes" id="UP001433071"/>
    </source>
</evidence>
<evidence type="ECO:0000259" key="1">
    <source>
        <dbReference type="Pfam" id="PF09992"/>
    </source>
</evidence>
<dbReference type="GO" id="GO:0016798">
    <property type="term" value="F:hydrolase activity, acting on glycosyl bonds"/>
    <property type="evidence" value="ECO:0007669"/>
    <property type="project" value="UniProtKB-KW"/>
</dbReference>